<dbReference type="AlphaFoldDB" id="A0A1G8RCP2"/>
<keyword evidence="3 8" id="KW-0378">Hydrolase</keyword>
<gene>
    <name evidence="8" type="ORF">SAMN04487935_0048</name>
</gene>
<dbReference type="RefSeq" id="WP_091391310.1">
    <property type="nucleotide sequence ID" value="NZ_BKAI01000001.1"/>
</dbReference>
<dbReference type="STRING" id="1128970.SAMN04487935_0048"/>
<keyword evidence="1" id="KW-0929">Antimicrobial</keyword>
<dbReference type="SUPFAM" id="SSF54106">
    <property type="entry name" value="LysM domain"/>
    <property type="match status" value="1"/>
</dbReference>
<dbReference type="OrthoDB" id="977752at2"/>
<keyword evidence="6" id="KW-0732">Signal</keyword>
<dbReference type="InterPro" id="IPR036779">
    <property type="entry name" value="LysM_dom_sf"/>
</dbReference>
<evidence type="ECO:0000313" key="8">
    <source>
        <dbReference type="EMBL" id="SDJ14305.1"/>
    </source>
</evidence>
<evidence type="ECO:0000259" key="7">
    <source>
        <dbReference type="PROSITE" id="PS51782"/>
    </source>
</evidence>
<dbReference type="PANTHER" id="PTHR33308">
    <property type="entry name" value="PEPTIDOGLYCAN HYDROLASE FLGJ"/>
    <property type="match status" value="1"/>
</dbReference>
<dbReference type="PROSITE" id="PS51782">
    <property type="entry name" value="LYSM"/>
    <property type="match status" value="1"/>
</dbReference>
<dbReference type="PANTHER" id="PTHR33308:SF9">
    <property type="entry name" value="PEPTIDOGLYCAN HYDROLASE FLGJ"/>
    <property type="match status" value="1"/>
</dbReference>
<evidence type="ECO:0000256" key="6">
    <source>
        <dbReference type="SAM" id="SignalP"/>
    </source>
</evidence>
<dbReference type="Gene3D" id="1.10.530.10">
    <property type="match status" value="1"/>
</dbReference>
<dbReference type="SMART" id="SM00257">
    <property type="entry name" value="LysM"/>
    <property type="match status" value="1"/>
</dbReference>
<keyword evidence="9" id="KW-1185">Reference proteome</keyword>
<feature type="compositionally biased region" description="Polar residues" evidence="5">
    <location>
        <begin position="32"/>
        <end position="61"/>
    </location>
</feature>
<dbReference type="GO" id="GO:0031640">
    <property type="term" value="P:killing of cells of another organism"/>
    <property type="evidence" value="ECO:0007669"/>
    <property type="project" value="UniProtKB-KW"/>
</dbReference>
<accession>A0A1G8RCP2</accession>
<protein>
    <recommendedName>
        <fullName evidence="4">Peptidoglycan hydrolase</fullName>
    </recommendedName>
</protein>
<evidence type="ECO:0000256" key="1">
    <source>
        <dbReference type="ARBA" id="ARBA00022529"/>
    </source>
</evidence>
<feature type="domain" description="LysM" evidence="7">
    <location>
        <begin position="273"/>
        <end position="316"/>
    </location>
</feature>
<dbReference type="SMART" id="SM00047">
    <property type="entry name" value="LYZ2"/>
    <property type="match status" value="1"/>
</dbReference>
<reference evidence="8 9" key="1">
    <citation type="submission" date="2016-10" db="EMBL/GenBank/DDBJ databases">
        <authorList>
            <person name="de Groot N.N."/>
        </authorList>
    </citation>
    <scope>NUCLEOTIDE SEQUENCE [LARGE SCALE GENOMIC DNA]</scope>
    <source>
        <strain evidence="8 9">CGMCC 1.10076</strain>
    </source>
</reference>
<dbReference type="Gene3D" id="3.10.350.10">
    <property type="entry name" value="LysM domain"/>
    <property type="match status" value="1"/>
</dbReference>
<dbReference type="CDD" id="cd00118">
    <property type="entry name" value="LysM"/>
    <property type="match status" value="1"/>
</dbReference>
<dbReference type="FunFam" id="1.10.530.10:FF:000060">
    <property type="entry name" value="Predicted protein"/>
    <property type="match status" value="1"/>
</dbReference>
<evidence type="ECO:0000313" key="9">
    <source>
        <dbReference type="Proteomes" id="UP000199580"/>
    </source>
</evidence>
<feature type="chain" id="PRO_5011489726" description="Peptidoglycan hydrolase" evidence="6">
    <location>
        <begin position="21"/>
        <end position="317"/>
    </location>
</feature>
<dbReference type="EMBL" id="FNEZ01000001">
    <property type="protein sequence ID" value="SDJ14305.1"/>
    <property type="molecule type" value="Genomic_DNA"/>
</dbReference>
<dbReference type="Proteomes" id="UP000199580">
    <property type="component" value="Unassembled WGS sequence"/>
</dbReference>
<dbReference type="InterPro" id="IPR002901">
    <property type="entry name" value="MGlyc_endo_b_GlcNAc-like_dom"/>
</dbReference>
<name>A0A1G8RCP2_9FLAO</name>
<dbReference type="GO" id="GO:0004040">
    <property type="term" value="F:amidase activity"/>
    <property type="evidence" value="ECO:0007669"/>
    <property type="project" value="InterPro"/>
</dbReference>
<proteinExistence type="predicted"/>
<evidence type="ECO:0000256" key="3">
    <source>
        <dbReference type="ARBA" id="ARBA00022801"/>
    </source>
</evidence>
<dbReference type="Pfam" id="PF01476">
    <property type="entry name" value="LysM"/>
    <property type="match status" value="1"/>
</dbReference>
<dbReference type="PROSITE" id="PS51257">
    <property type="entry name" value="PROKAR_LIPOPROTEIN"/>
    <property type="match status" value="1"/>
</dbReference>
<evidence type="ECO:0000256" key="4">
    <source>
        <dbReference type="ARBA" id="ARBA00032108"/>
    </source>
</evidence>
<evidence type="ECO:0000256" key="5">
    <source>
        <dbReference type="SAM" id="MobiDB-lite"/>
    </source>
</evidence>
<feature type="signal peptide" evidence="6">
    <location>
        <begin position="1"/>
        <end position="20"/>
    </location>
</feature>
<dbReference type="GO" id="GO:0042742">
    <property type="term" value="P:defense response to bacterium"/>
    <property type="evidence" value="ECO:0007669"/>
    <property type="project" value="UniProtKB-KW"/>
</dbReference>
<organism evidence="8 9">
    <name type="scientific">Flavobacterium noncentrifugens</name>
    <dbReference type="NCBI Taxonomy" id="1128970"/>
    <lineage>
        <taxon>Bacteria</taxon>
        <taxon>Pseudomonadati</taxon>
        <taxon>Bacteroidota</taxon>
        <taxon>Flavobacteriia</taxon>
        <taxon>Flavobacteriales</taxon>
        <taxon>Flavobacteriaceae</taxon>
        <taxon>Flavobacterium</taxon>
    </lineage>
</organism>
<keyword evidence="2" id="KW-0081">Bacteriolytic enzyme</keyword>
<sequence>MIKKLLLFVFTIVMIGCSSSKPVARTSKPYKKNTSTASNQRKQPSRQVVTRKPSGQGSTDIKTIEKNYEAAKESGKSNGKETVYSKEEILEATTRVKVTTAMVLDYIDLYKGIAQSNMAQYKIPASIIIGQGILESGAGTGPLSILANNHFGIKCHKEWTGPSVRYDDDEAQECFRQYDQPSESYKDHALFLTSRSRYASLFDLDGGDYKAWAKGLKAAGYATDPKYPEKLIGIIDRYQLYQYDDQMLGIERALTPKKQDPVYTASTTSYSSDDYQVIKGDTLYSISKKFNISVDDLRSKNNIQDNAISIGQNLKVK</sequence>
<dbReference type="InterPro" id="IPR018392">
    <property type="entry name" value="LysM"/>
</dbReference>
<feature type="region of interest" description="Disordered" evidence="5">
    <location>
        <begin position="23"/>
        <end position="61"/>
    </location>
</feature>
<dbReference type="Pfam" id="PF01832">
    <property type="entry name" value="Glucosaminidase"/>
    <property type="match status" value="1"/>
</dbReference>
<evidence type="ECO:0000256" key="2">
    <source>
        <dbReference type="ARBA" id="ARBA00022638"/>
    </source>
</evidence>
<dbReference type="InterPro" id="IPR051056">
    <property type="entry name" value="Glycosyl_Hydrolase_73"/>
</dbReference>